<geneLocation type="plasmid" evidence="1">
    <name>pEQ011</name>
</geneLocation>
<dbReference type="AlphaFoldDB" id="W0FTA7"/>
<sequence>MVICHGKIFCDVVENNNFNESFSNLGSRDWSLFIIEKINIL</sequence>
<accession>W0FTA7</accession>
<proteinExistence type="predicted"/>
<reference evidence="1" key="1">
    <citation type="journal article" date="2014" name="FEMS Microbiol. Lett.">
        <title>Complete nucleotide sequence of a conjugative IncF plasmid from an Escherichia coli isolate of equine origin containing blaCMY-2 within a novel genetic context.</title>
        <authorList>
            <person name="Karczmarczyk M."/>
            <person name="Wang J."/>
            <person name="Leonard N."/>
            <person name="Fanning S."/>
        </authorList>
    </citation>
    <scope>NUCLEOTIDE SEQUENCE</scope>
    <source>
        <strain evidence="1">EQ011</strain>
        <plasmid evidence="1">pEQ011</plasmid>
    </source>
</reference>
<name>W0FTA7_ECOLX</name>
<protein>
    <submittedName>
        <fullName evidence="1">Uncharacterized protein</fullName>
    </submittedName>
</protein>
<dbReference type="EMBL" id="KF582523">
    <property type="protein sequence ID" value="AHF46063.1"/>
    <property type="molecule type" value="Genomic_DNA"/>
</dbReference>
<evidence type="ECO:0000313" key="1">
    <source>
        <dbReference type="EMBL" id="AHF46063.1"/>
    </source>
</evidence>
<keyword evidence="1" id="KW-0614">Plasmid</keyword>
<organism evidence="1">
    <name type="scientific">Escherichia coli</name>
    <dbReference type="NCBI Taxonomy" id="562"/>
    <lineage>
        <taxon>Bacteria</taxon>
        <taxon>Pseudomonadati</taxon>
        <taxon>Pseudomonadota</taxon>
        <taxon>Gammaproteobacteria</taxon>
        <taxon>Enterobacterales</taxon>
        <taxon>Enterobacteriaceae</taxon>
        <taxon>Escherichia</taxon>
    </lineage>
</organism>